<dbReference type="EMBL" id="ML991879">
    <property type="protein sequence ID" value="KAF2229036.1"/>
    <property type="molecule type" value="Genomic_DNA"/>
</dbReference>
<evidence type="ECO:0000259" key="1">
    <source>
        <dbReference type="Pfam" id="PF13358"/>
    </source>
</evidence>
<name>A0A6A6GTB7_VIRVR</name>
<evidence type="ECO:0000313" key="3">
    <source>
        <dbReference type="Proteomes" id="UP000800092"/>
    </source>
</evidence>
<dbReference type="InterPro" id="IPR038717">
    <property type="entry name" value="Tc1-like_DDE_dom"/>
</dbReference>
<dbReference type="GO" id="GO:0003676">
    <property type="term" value="F:nucleic acid binding"/>
    <property type="evidence" value="ECO:0007669"/>
    <property type="project" value="InterPro"/>
</dbReference>
<sequence length="82" mass="9884">WPPYSPDLNPIEHLWWALKNHVLEAYPHLAEQGNTKEATENLIKACQEQWWKIRRSLLRKLIQSMPRRIKAVIKARGWHTKY</sequence>
<evidence type="ECO:0000313" key="2">
    <source>
        <dbReference type="EMBL" id="KAF2229036.1"/>
    </source>
</evidence>
<gene>
    <name evidence="2" type="ORF">EV356DRAFT_540027</name>
</gene>
<dbReference type="Gene3D" id="3.30.420.10">
    <property type="entry name" value="Ribonuclease H-like superfamily/Ribonuclease H"/>
    <property type="match status" value="1"/>
</dbReference>
<dbReference type="AlphaFoldDB" id="A0A6A6GTB7"/>
<feature type="domain" description="Tc1-like transposase DDE" evidence="1">
    <location>
        <begin position="1"/>
        <end position="24"/>
    </location>
</feature>
<organism evidence="2 3">
    <name type="scientific">Viridothelium virens</name>
    <name type="common">Speckled blister lichen</name>
    <name type="synonym">Trypethelium virens</name>
    <dbReference type="NCBI Taxonomy" id="1048519"/>
    <lineage>
        <taxon>Eukaryota</taxon>
        <taxon>Fungi</taxon>
        <taxon>Dikarya</taxon>
        <taxon>Ascomycota</taxon>
        <taxon>Pezizomycotina</taxon>
        <taxon>Dothideomycetes</taxon>
        <taxon>Dothideomycetes incertae sedis</taxon>
        <taxon>Trypetheliales</taxon>
        <taxon>Trypetheliaceae</taxon>
        <taxon>Viridothelium</taxon>
    </lineage>
</organism>
<dbReference type="InterPro" id="IPR036397">
    <property type="entry name" value="RNaseH_sf"/>
</dbReference>
<dbReference type="Pfam" id="PF13358">
    <property type="entry name" value="DDE_3"/>
    <property type="match status" value="1"/>
</dbReference>
<dbReference type="Proteomes" id="UP000800092">
    <property type="component" value="Unassembled WGS sequence"/>
</dbReference>
<feature type="non-terminal residue" evidence="2">
    <location>
        <position position="1"/>
    </location>
</feature>
<reference evidence="2" key="1">
    <citation type="journal article" date="2020" name="Stud. Mycol.">
        <title>101 Dothideomycetes genomes: a test case for predicting lifestyles and emergence of pathogens.</title>
        <authorList>
            <person name="Haridas S."/>
            <person name="Albert R."/>
            <person name="Binder M."/>
            <person name="Bloem J."/>
            <person name="Labutti K."/>
            <person name="Salamov A."/>
            <person name="Andreopoulos B."/>
            <person name="Baker S."/>
            <person name="Barry K."/>
            <person name="Bills G."/>
            <person name="Bluhm B."/>
            <person name="Cannon C."/>
            <person name="Castanera R."/>
            <person name="Culley D."/>
            <person name="Daum C."/>
            <person name="Ezra D."/>
            <person name="Gonzalez J."/>
            <person name="Henrissat B."/>
            <person name="Kuo A."/>
            <person name="Liang C."/>
            <person name="Lipzen A."/>
            <person name="Lutzoni F."/>
            <person name="Magnuson J."/>
            <person name="Mondo S."/>
            <person name="Nolan M."/>
            <person name="Ohm R."/>
            <person name="Pangilinan J."/>
            <person name="Park H.-J."/>
            <person name="Ramirez L."/>
            <person name="Alfaro M."/>
            <person name="Sun H."/>
            <person name="Tritt A."/>
            <person name="Yoshinaga Y."/>
            <person name="Zwiers L.-H."/>
            <person name="Turgeon B."/>
            <person name="Goodwin S."/>
            <person name="Spatafora J."/>
            <person name="Crous P."/>
            <person name="Grigoriev I."/>
        </authorList>
    </citation>
    <scope>NUCLEOTIDE SEQUENCE</scope>
    <source>
        <strain evidence="2">Tuck. ex Michener</strain>
    </source>
</reference>
<protein>
    <recommendedName>
        <fullName evidence="1">Tc1-like transposase DDE domain-containing protein</fullName>
    </recommendedName>
</protein>
<keyword evidence="3" id="KW-1185">Reference proteome</keyword>
<dbReference type="OrthoDB" id="5410741at2759"/>
<proteinExistence type="predicted"/>
<accession>A0A6A6GTB7</accession>